<dbReference type="Proteomes" id="UP000092651">
    <property type="component" value="Unassembled WGS sequence"/>
</dbReference>
<evidence type="ECO:0000313" key="3">
    <source>
        <dbReference type="Proteomes" id="UP000092651"/>
    </source>
</evidence>
<feature type="signal peptide" evidence="1">
    <location>
        <begin position="1"/>
        <end position="19"/>
    </location>
</feature>
<dbReference type="OrthoDB" id="623514at2"/>
<evidence type="ECO:0000256" key="1">
    <source>
        <dbReference type="SAM" id="SignalP"/>
    </source>
</evidence>
<keyword evidence="3" id="KW-1185">Reference proteome</keyword>
<feature type="chain" id="PRO_5008621489" description="WG repeat-containing protein" evidence="1">
    <location>
        <begin position="20"/>
        <end position="319"/>
    </location>
</feature>
<protein>
    <recommendedName>
        <fullName evidence="4">WG repeat-containing protein</fullName>
    </recommendedName>
</protein>
<dbReference type="AlphaFoldDB" id="A0A1B9A114"/>
<name>A0A1B9A114_9FLAO</name>
<accession>A0A1B9A114</accession>
<evidence type="ECO:0000313" key="2">
    <source>
        <dbReference type="EMBL" id="OCA77537.1"/>
    </source>
</evidence>
<evidence type="ECO:0008006" key="4">
    <source>
        <dbReference type="Google" id="ProtNLM"/>
    </source>
</evidence>
<reference evidence="2 3" key="1">
    <citation type="submission" date="2016-07" db="EMBL/GenBank/DDBJ databases">
        <authorList>
            <person name="Jeong J.-J."/>
            <person name="Kim D.W."/>
            <person name="Sang M.K."/>
            <person name="Choi I.-G."/>
            <person name="Kim K.D."/>
        </authorList>
    </citation>
    <scope>NUCLEOTIDE SEQUENCE [LARGE SCALE GENOMIC DNA]</scope>
    <source>
        <strain evidence="2 3">UTM-3</strain>
    </source>
</reference>
<dbReference type="EMBL" id="MAYH01000001">
    <property type="protein sequence ID" value="OCA77537.1"/>
    <property type="molecule type" value="Genomic_DNA"/>
</dbReference>
<dbReference type="Pfam" id="PF14903">
    <property type="entry name" value="WG_beta_rep"/>
    <property type="match status" value="1"/>
</dbReference>
<comment type="caution">
    <text evidence="2">The sequence shown here is derived from an EMBL/GenBank/DDBJ whole genome shotgun (WGS) entry which is preliminary data.</text>
</comment>
<organism evidence="2 3">
    <name type="scientific">Chryseobacterium artocarpi</name>
    <dbReference type="NCBI Taxonomy" id="1414727"/>
    <lineage>
        <taxon>Bacteria</taxon>
        <taxon>Pseudomonadati</taxon>
        <taxon>Bacteroidota</taxon>
        <taxon>Flavobacteriia</taxon>
        <taxon>Flavobacteriales</taxon>
        <taxon>Weeksellaceae</taxon>
        <taxon>Chryseobacterium group</taxon>
        <taxon>Chryseobacterium</taxon>
    </lineage>
</organism>
<dbReference type="RefSeq" id="WP_065393287.1">
    <property type="nucleotide sequence ID" value="NZ_MAYH01000001.1"/>
</dbReference>
<proteinExistence type="predicted"/>
<dbReference type="InterPro" id="IPR032774">
    <property type="entry name" value="WG_beta_rep"/>
</dbReference>
<sequence length="319" mass="36898">MKKRIYCLCIFLAALSVKAQIDIPFNLVTLTNHTSYYQTPQDTLLPTYQNGAFIYINQKNGQPAFQKKFKEAYPFYGKSALIFDTENQSYNVIDRSGNLLLNSGFIYRINNRSTSGKGFFGFFISKEDNSSEFFFNMFEGTFTTQRNSPYGGYPVLFKFPFVKNQDGKYALKSNHFEVDNATPLDENYFMIVKDGKIGIIDKAGTILVPIEYEESPVEYTEKRAKVVNIIPLRKENTWYYYTTQGKLITTSPMFCHTLLYGQTKLGVYQKGTKFGLLYIDGSTLEKEFDWISEDGLLARVGNDFYFIFEKRIIPYYVKN</sequence>
<gene>
    <name evidence="2" type="ORF">BBI01_03565</name>
</gene>
<keyword evidence="1" id="KW-0732">Signal</keyword>